<dbReference type="SUPFAM" id="SSF52540">
    <property type="entry name" value="P-loop containing nucleoside triphosphate hydrolases"/>
    <property type="match status" value="1"/>
</dbReference>
<dbReference type="PANTHER" id="PTHR30153:SF2">
    <property type="entry name" value="REPLICATIVE DNA HELICASE"/>
    <property type="match status" value="1"/>
</dbReference>
<dbReference type="InterPro" id="IPR036185">
    <property type="entry name" value="DNA_heli_DnaB-like_N_sf"/>
</dbReference>
<dbReference type="PANTHER" id="PTHR30153">
    <property type="entry name" value="REPLICATIVE DNA HELICASE DNAB"/>
    <property type="match status" value="1"/>
</dbReference>
<dbReference type="InterPro" id="IPR007694">
    <property type="entry name" value="DNA_helicase_DnaB-like_C"/>
</dbReference>
<gene>
    <name evidence="14" type="primary">dnaB</name>
    <name evidence="14" type="ORF">C4544_03030</name>
</gene>
<dbReference type="GO" id="GO:0005524">
    <property type="term" value="F:ATP binding"/>
    <property type="evidence" value="ECO:0007669"/>
    <property type="project" value="UniProtKB-UniRule"/>
</dbReference>
<evidence type="ECO:0000256" key="2">
    <source>
        <dbReference type="ARBA" id="ARBA00022515"/>
    </source>
</evidence>
<evidence type="ECO:0000256" key="10">
    <source>
        <dbReference type="ARBA" id="ARBA00048954"/>
    </source>
</evidence>
<dbReference type="NCBIfam" id="TIGR00665">
    <property type="entry name" value="DnaB"/>
    <property type="match status" value="1"/>
</dbReference>
<dbReference type="InterPro" id="IPR007692">
    <property type="entry name" value="DNA_helicase_DnaB"/>
</dbReference>
<dbReference type="EC" id="5.6.2.3" evidence="11 12"/>
<organism evidence="14 15">
    <name type="scientific">candidate division WS5 bacterium</name>
    <dbReference type="NCBI Taxonomy" id="2093353"/>
    <lineage>
        <taxon>Bacteria</taxon>
        <taxon>candidate division WS5</taxon>
    </lineage>
</organism>
<keyword evidence="3 12" id="KW-0235">DNA replication</keyword>
<dbReference type="FunFam" id="3.40.50.300:FF:000076">
    <property type="entry name" value="Replicative DNA helicase"/>
    <property type="match status" value="1"/>
</dbReference>
<keyword evidence="5 12" id="KW-0378">Hydrolase</keyword>
<sequence>MAKEAEGRIPPHNEEAEVSVLGAILLEKDAIIKVADILNEDDFYSDTHRIIYANMVELFEEHQPIDLITLTEKLKKKKVLEEVGGAGYISTLVNSVPSAANIVHYAKIIADKALLRRLIESSSSITNLAYNEKEDTSKVLDEAEQRIFQVAEKHLKGKFISIKNILEDSFERIDELHKDKDKLRGIPTGFKGLDNILAGLQPSDLIVIAARPSVGKTSLALNIAEYVAGKEGTPVALFSLEMSKEQLVDRLLASEAKVDSWKLRTGHLDDDDFPKIGRAMATLSEAPLFIDDSPLINVLEMRTKARRLQAEKGLGLIIIDYLQLMQGKNPENRVQEISAISRELKGLARELSVPVIALSQLSRAVEARPDKRPILSDLRESGSIEQDADVVMFIYRDELYNSDTEKKGIAEVIIRKHRNGPIGSVELFFREEQTAFRNIDKKHAEN</sequence>
<dbReference type="CDD" id="cd00984">
    <property type="entry name" value="DnaB_C"/>
    <property type="match status" value="1"/>
</dbReference>
<feature type="domain" description="SF4 helicase" evidence="13">
    <location>
        <begin position="179"/>
        <end position="443"/>
    </location>
</feature>
<evidence type="ECO:0000256" key="7">
    <source>
        <dbReference type="ARBA" id="ARBA00022840"/>
    </source>
</evidence>
<keyword evidence="8 12" id="KW-0238">DNA-binding</keyword>
<dbReference type="GO" id="GO:0016887">
    <property type="term" value="F:ATP hydrolysis activity"/>
    <property type="evidence" value="ECO:0007669"/>
    <property type="project" value="RHEA"/>
</dbReference>
<dbReference type="SMART" id="SM00382">
    <property type="entry name" value="AAA"/>
    <property type="match status" value="1"/>
</dbReference>
<dbReference type="Gene3D" id="3.40.50.300">
    <property type="entry name" value="P-loop containing nucleotide triphosphate hydrolases"/>
    <property type="match status" value="1"/>
</dbReference>
<evidence type="ECO:0000256" key="3">
    <source>
        <dbReference type="ARBA" id="ARBA00022705"/>
    </source>
</evidence>
<dbReference type="InterPro" id="IPR027417">
    <property type="entry name" value="P-loop_NTPase"/>
</dbReference>
<evidence type="ECO:0000313" key="14">
    <source>
        <dbReference type="EMBL" id="RJO61460.1"/>
    </source>
</evidence>
<evidence type="ECO:0000256" key="5">
    <source>
        <dbReference type="ARBA" id="ARBA00022801"/>
    </source>
</evidence>
<accession>A0A419DEI9</accession>
<dbReference type="Proteomes" id="UP000285655">
    <property type="component" value="Unassembled WGS sequence"/>
</dbReference>
<proteinExistence type="inferred from homology"/>
<comment type="function">
    <text evidence="12">The main replicative DNA helicase, it participates in initiation and elongation during chromosome replication. Travels ahead of the DNA replisome, separating dsDNA into templates for DNA synthesis. A processive ATP-dependent 5'-3' DNA helicase it has DNA-dependent ATPase activity.</text>
</comment>
<dbReference type="GO" id="GO:0043139">
    <property type="term" value="F:5'-3' DNA helicase activity"/>
    <property type="evidence" value="ECO:0007669"/>
    <property type="project" value="UniProtKB-EC"/>
</dbReference>
<dbReference type="InterPro" id="IPR003593">
    <property type="entry name" value="AAA+_ATPase"/>
</dbReference>
<name>A0A419DEI9_9BACT</name>
<dbReference type="GO" id="GO:1990077">
    <property type="term" value="C:primosome complex"/>
    <property type="evidence" value="ECO:0007669"/>
    <property type="project" value="UniProtKB-UniRule"/>
</dbReference>
<dbReference type="InterPro" id="IPR016136">
    <property type="entry name" value="DNA_helicase_N/primase_C"/>
</dbReference>
<dbReference type="Pfam" id="PF03796">
    <property type="entry name" value="DnaB_C"/>
    <property type="match status" value="1"/>
</dbReference>
<evidence type="ECO:0000259" key="13">
    <source>
        <dbReference type="PROSITE" id="PS51199"/>
    </source>
</evidence>
<comment type="similarity">
    <text evidence="1 12">Belongs to the helicase family. DnaB subfamily.</text>
</comment>
<reference evidence="14 15" key="1">
    <citation type="journal article" date="2017" name="ISME J.">
        <title>Energy and carbon metabolisms in a deep terrestrial subsurface fluid microbial community.</title>
        <authorList>
            <person name="Momper L."/>
            <person name="Jungbluth S.P."/>
            <person name="Lee M.D."/>
            <person name="Amend J.P."/>
        </authorList>
    </citation>
    <scope>NUCLEOTIDE SEQUENCE [LARGE SCALE GENOMIC DNA]</scope>
    <source>
        <strain evidence="14">SURF_29</strain>
    </source>
</reference>
<dbReference type="SUPFAM" id="SSF48024">
    <property type="entry name" value="N-terminal domain of DnaB helicase"/>
    <property type="match status" value="1"/>
</dbReference>
<keyword evidence="7 12" id="KW-0067">ATP-binding</keyword>
<dbReference type="NCBIfam" id="NF004384">
    <property type="entry name" value="PRK05748.1"/>
    <property type="match status" value="1"/>
</dbReference>
<keyword evidence="9" id="KW-0413">Isomerase</keyword>
<comment type="caution">
    <text evidence="14">The sequence shown here is derived from an EMBL/GenBank/DDBJ whole genome shotgun (WGS) entry which is preliminary data.</text>
</comment>
<evidence type="ECO:0000256" key="4">
    <source>
        <dbReference type="ARBA" id="ARBA00022741"/>
    </source>
</evidence>
<dbReference type="Gene3D" id="1.10.860.10">
    <property type="entry name" value="DNAb Helicase, Chain A"/>
    <property type="match status" value="1"/>
</dbReference>
<evidence type="ECO:0000256" key="1">
    <source>
        <dbReference type="ARBA" id="ARBA00008428"/>
    </source>
</evidence>
<evidence type="ECO:0000256" key="9">
    <source>
        <dbReference type="ARBA" id="ARBA00023235"/>
    </source>
</evidence>
<evidence type="ECO:0000256" key="6">
    <source>
        <dbReference type="ARBA" id="ARBA00022806"/>
    </source>
</evidence>
<evidence type="ECO:0000256" key="11">
    <source>
        <dbReference type="NCBIfam" id="TIGR00665"/>
    </source>
</evidence>
<keyword evidence="6 12" id="KW-0347">Helicase</keyword>
<dbReference type="EMBL" id="QZJW01000019">
    <property type="protein sequence ID" value="RJO61460.1"/>
    <property type="molecule type" value="Genomic_DNA"/>
</dbReference>
<keyword evidence="2 12" id="KW-0639">Primosome</keyword>
<dbReference type="GO" id="GO:0003677">
    <property type="term" value="F:DNA binding"/>
    <property type="evidence" value="ECO:0007669"/>
    <property type="project" value="UniProtKB-UniRule"/>
</dbReference>
<protein>
    <recommendedName>
        <fullName evidence="11 12">Replicative DNA helicase</fullName>
        <ecNumber evidence="11 12">5.6.2.3</ecNumber>
    </recommendedName>
</protein>
<dbReference type="Pfam" id="PF00772">
    <property type="entry name" value="DnaB"/>
    <property type="match status" value="1"/>
</dbReference>
<evidence type="ECO:0000313" key="15">
    <source>
        <dbReference type="Proteomes" id="UP000285655"/>
    </source>
</evidence>
<dbReference type="InterPro" id="IPR007693">
    <property type="entry name" value="DNA_helicase_DnaB-like_N"/>
</dbReference>
<keyword evidence="4 12" id="KW-0547">Nucleotide-binding</keyword>
<evidence type="ECO:0000256" key="8">
    <source>
        <dbReference type="ARBA" id="ARBA00023125"/>
    </source>
</evidence>
<evidence type="ECO:0000256" key="12">
    <source>
        <dbReference type="RuleBase" id="RU362085"/>
    </source>
</evidence>
<comment type="catalytic activity">
    <reaction evidence="10 12">
        <text>ATP + H2O = ADP + phosphate + H(+)</text>
        <dbReference type="Rhea" id="RHEA:13065"/>
        <dbReference type="ChEBI" id="CHEBI:15377"/>
        <dbReference type="ChEBI" id="CHEBI:15378"/>
        <dbReference type="ChEBI" id="CHEBI:30616"/>
        <dbReference type="ChEBI" id="CHEBI:43474"/>
        <dbReference type="ChEBI" id="CHEBI:456216"/>
        <dbReference type="EC" id="5.6.2.3"/>
    </reaction>
</comment>
<dbReference type="PROSITE" id="PS51199">
    <property type="entry name" value="SF4_HELICASE"/>
    <property type="match status" value="1"/>
</dbReference>
<dbReference type="GO" id="GO:0006269">
    <property type="term" value="P:DNA replication, synthesis of primer"/>
    <property type="evidence" value="ECO:0007669"/>
    <property type="project" value="UniProtKB-UniRule"/>
</dbReference>
<dbReference type="GO" id="GO:0005829">
    <property type="term" value="C:cytosol"/>
    <property type="evidence" value="ECO:0007669"/>
    <property type="project" value="TreeGrafter"/>
</dbReference>
<dbReference type="AlphaFoldDB" id="A0A419DEI9"/>
<dbReference type="FunFam" id="1.10.860.10:FF:000001">
    <property type="entry name" value="Replicative DNA helicase"/>
    <property type="match status" value="1"/>
</dbReference>
<dbReference type="GO" id="GO:0042802">
    <property type="term" value="F:identical protein binding"/>
    <property type="evidence" value="ECO:0007669"/>
    <property type="project" value="UniProtKB-ARBA"/>
</dbReference>